<dbReference type="AlphaFoldDB" id="A0A383CRQ5"/>
<dbReference type="EMBL" id="UINC01211049">
    <property type="protein sequence ID" value="SVE34784.1"/>
    <property type="molecule type" value="Genomic_DNA"/>
</dbReference>
<evidence type="ECO:0000313" key="1">
    <source>
        <dbReference type="EMBL" id="SVE34784.1"/>
    </source>
</evidence>
<reference evidence="1" key="1">
    <citation type="submission" date="2018-05" db="EMBL/GenBank/DDBJ databases">
        <authorList>
            <person name="Lanie J.A."/>
            <person name="Ng W.-L."/>
            <person name="Kazmierczak K.M."/>
            <person name="Andrzejewski T.M."/>
            <person name="Davidsen T.M."/>
            <person name="Wayne K.J."/>
            <person name="Tettelin H."/>
            <person name="Glass J.I."/>
            <person name="Rusch D."/>
            <person name="Podicherti R."/>
            <person name="Tsui H.-C.T."/>
            <person name="Winkler M.E."/>
        </authorList>
    </citation>
    <scope>NUCLEOTIDE SEQUENCE</scope>
</reference>
<name>A0A383CRQ5_9ZZZZ</name>
<organism evidence="1">
    <name type="scientific">marine metagenome</name>
    <dbReference type="NCBI Taxonomy" id="408172"/>
    <lineage>
        <taxon>unclassified sequences</taxon>
        <taxon>metagenomes</taxon>
        <taxon>ecological metagenomes</taxon>
    </lineage>
</organism>
<proteinExistence type="predicted"/>
<accession>A0A383CRQ5</accession>
<gene>
    <name evidence="1" type="ORF">METZ01_LOCUS487638</name>
</gene>
<feature type="non-terminal residue" evidence="1">
    <location>
        <position position="1"/>
    </location>
</feature>
<sequence>KDGKSMGHNDLDMHRCHNRCQRICKLRGWKYI</sequence>
<protein>
    <submittedName>
        <fullName evidence="1">Uncharacterized protein</fullName>
    </submittedName>
</protein>
<feature type="non-terminal residue" evidence="1">
    <location>
        <position position="32"/>
    </location>
</feature>